<evidence type="ECO:0000256" key="4">
    <source>
        <dbReference type="ARBA" id="ARBA00022729"/>
    </source>
</evidence>
<dbReference type="PANTHER" id="PTHR25466">
    <property type="entry name" value="T-LYMPHOCYTE ACTIVATION ANTIGEN"/>
    <property type="match status" value="1"/>
</dbReference>
<feature type="signal peptide" evidence="12">
    <location>
        <begin position="1"/>
        <end position="21"/>
    </location>
</feature>
<gene>
    <name evidence="14" type="ORF">DAT39_020985</name>
</gene>
<feature type="domain" description="Ig-like" evidence="13">
    <location>
        <begin position="108"/>
        <end position="219"/>
    </location>
</feature>
<dbReference type="GO" id="GO:0071222">
    <property type="term" value="P:cellular response to lipopolysaccharide"/>
    <property type="evidence" value="ECO:0007669"/>
    <property type="project" value="TreeGrafter"/>
</dbReference>
<keyword evidence="9" id="KW-0325">Glycoprotein</keyword>
<dbReference type="InterPro" id="IPR036179">
    <property type="entry name" value="Ig-like_dom_sf"/>
</dbReference>
<evidence type="ECO:0000256" key="2">
    <source>
        <dbReference type="ARBA" id="ARBA00022475"/>
    </source>
</evidence>
<dbReference type="GO" id="GO:0031295">
    <property type="term" value="P:T cell costimulation"/>
    <property type="evidence" value="ECO:0007669"/>
    <property type="project" value="TreeGrafter"/>
</dbReference>
<dbReference type="InterPro" id="IPR007110">
    <property type="entry name" value="Ig-like_dom"/>
</dbReference>
<comment type="caution">
    <text evidence="14">The sequence shown here is derived from an EMBL/GenBank/DDBJ whole genome shotgun (WGS) entry which is preliminary data.</text>
</comment>
<feature type="compositionally biased region" description="Basic and acidic residues" evidence="11">
    <location>
        <begin position="224"/>
        <end position="245"/>
    </location>
</feature>
<dbReference type="Gene3D" id="2.60.40.10">
    <property type="entry name" value="Immunoglobulins"/>
    <property type="match status" value="4"/>
</dbReference>
<evidence type="ECO:0000256" key="8">
    <source>
        <dbReference type="ARBA" id="ARBA00023170"/>
    </source>
</evidence>
<evidence type="ECO:0000256" key="10">
    <source>
        <dbReference type="ARBA" id="ARBA00023319"/>
    </source>
</evidence>
<dbReference type="Pfam" id="PF07686">
    <property type="entry name" value="V-set"/>
    <property type="match status" value="4"/>
</dbReference>
<evidence type="ECO:0000256" key="6">
    <source>
        <dbReference type="ARBA" id="ARBA00023136"/>
    </source>
</evidence>
<dbReference type="InterPro" id="IPR003599">
    <property type="entry name" value="Ig_sub"/>
</dbReference>
<dbReference type="SMART" id="SM00406">
    <property type="entry name" value="IGv"/>
    <property type="match status" value="4"/>
</dbReference>
<dbReference type="InterPro" id="IPR013783">
    <property type="entry name" value="Ig-like_fold"/>
</dbReference>
<evidence type="ECO:0000259" key="13">
    <source>
        <dbReference type="PROSITE" id="PS50835"/>
    </source>
</evidence>
<name>A0A8J4WSP4_CLAMG</name>
<keyword evidence="15" id="KW-1185">Reference proteome</keyword>
<dbReference type="GO" id="GO:0009897">
    <property type="term" value="C:external side of plasma membrane"/>
    <property type="evidence" value="ECO:0007669"/>
    <property type="project" value="TreeGrafter"/>
</dbReference>
<dbReference type="InterPro" id="IPR051713">
    <property type="entry name" value="T-cell_Activation_Regulation"/>
</dbReference>
<evidence type="ECO:0000256" key="3">
    <source>
        <dbReference type="ARBA" id="ARBA00022692"/>
    </source>
</evidence>
<dbReference type="SMART" id="SM00409">
    <property type="entry name" value="IG"/>
    <property type="match status" value="4"/>
</dbReference>
<feature type="domain" description="Ig-like" evidence="13">
    <location>
        <begin position="34"/>
        <end position="104"/>
    </location>
</feature>
<reference evidence="14" key="1">
    <citation type="submission" date="2020-07" db="EMBL/GenBank/DDBJ databases">
        <title>Clarias magur genome sequencing, assembly and annotation.</title>
        <authorList>
            <person name="Kushwaha B."/>
            <person name="Kumar R."/>
            <person name="Das P."/>
            <person name="Joshi C.G."/>
            <person name="Kumar D."/>
            <person name="Nagpure N.S."/>
            <person name="Pandey M."/>
            <person name="Agarwal S."/>
            <person name="Srivastava S."/>
            <person name="Singh M."/>
            <person name="Sahoo L."/>
            <person name="Jayasankar P."/>
            <person name="Meher P.K."/>
            <person name="Koringa P.G."/>
            <person name="Iquebal M.A."/>
            <person name="Das S.P."/>
            <person name="Bit A."/>
            <person name="Patnaik S."/>
            <person name="Patel N."/>
            <person name="Shah T.M."/>
            <person name="Hinsu A."/>
            <person name="Jena J.K."/>
        </authorList>
    </citation>
    <scope>NUCLEOTIDE SEQUENCE</scope>
    <source>
        <strain evidence="14">CIFAMagur01</strain>
        <tissue evidence="14">Testis</tissue>
    </source>
</reference>
<evidence type="ECO:0000256" key="9">
    <source>
        <dbReference type="ARBA" id="ARBA00023180"/>
    </source>
</evidence>
<dbReference type="PANTHER" id="PTHR25466:SF14">
    <property type="entry name" value="BUTYROPHILIN SUBFAMILY 2 MEMBER A2-LIKE-RELATED"/>
    <property type="match status" value="1"/>
</dbReference>
<proteinExistence type="predicted"/>
<evidence type="ECO:0000313" key="14">
    <source>
        <dbReference type="EMBL" id="KAF5889307.1"/>
    </source>
</evidence>
<evidence type="ECO:0000256" key="1">
    <source>
        <dbReference type="ARBA" id="ARBA00004251"/>
    </source>
</evidence>
<feature type="domain" description="Ig-like" evidence="13">
    <location>
        <begin position="420"/>
        <end position="510"/>
    </location>
</feature>
<dbReference type="GO" id="GO:0007166">
    <property type="term" value="P:cell surface receptor signaling pathway"/>
    <property type="evidence" value="ECO:0007669"/>
    <property type="project" value="TreeGrafter"/>
</dbReference>
<keyword evidence="3" id="KW-0812">Transmembrane</keyword>
<feature type="chain" id="PRO_5035280080" evidence="12">
    <location>
        <begin position="22"/>
        <end position="564"/>
    </location>
</feature>
<dbReference type="GO" id="GO:0042130">
    <property type="term" value="P:negative regulation of T cell proliferation"/>
    <property type="evidence" value="ECO:0007669"/>
    <property type="project" value="TreeGrafter"/>
</dbReference>
<keyword evidence="4 12" id="KW-0732">Signal</keyword>
<comment type="subcellular location">
    <subcellularLocation>
        <location evidence="1">Cell membrane</location>
        <topology evidence="1">Single-pass type I membrane protein</topology>
    </subcellularLocation>
</comment>
<protein>
    <submittedName>
        <fullName evidence="14">Neogenin-like isoform X7</fullName>
    </submittedName>
</protein>
<dbReference type="InterPro" id="IPR013106">
    <property type="entry name" value="Ig_V-set"/>
</dbReference>
<dbReference type="GO" id="GO:0006955">
    <property type="term" value="P:immune response"/>
    <property type="evidence" value="ECO:0007669"/>
    <property type="project" value="TreeGrafter"/>
</dbReference>
<dbReference type="SMART" id="SM00408">
    <property type="entry name" value="IGc2"/>
    <property type="match status" value="4"/>
</dbReference>
<keyword evidence="5" id="KW-1133">Transmembrane helix</keyword>
<dbReference type="InterPro" id="IPR003598">
    <property type="entry name" value="Ig_sub2"/>
</dbReference>
<keyword evidence="10" id="KW-0393">Immunoglobulin domain</keyword>
<evidence type="ECO:0000313" key="15">
    <source>
        <dbReference type="Proteomes" id="UP000727407"/>
    </source>
</evidence>
<feature type="compositionally biased region" description="Low complexity" evidence="11">
    <location>
        <begin position="246"/>
        <end position="259"/>
    </location>
</feature>
<accession>A0A8J4WSP4</accession>
<dbReference type="AlphaFoldDB" id="A0A8J4WSP4"/>
<keyword evidence="8" id="KW-0675">Receptor</keyword>
<feature type="region of interest" description="Disordered" evidence="11">
    <location>
        <begin position="220"/>
        <end position="275"/>
    </location>
</feature>
<dbReference type="GO" id="GO:0042102">
    <property type="term" value="P:positive regulation of T cell proliferation"/>
    <property type="evidence" value="ECO:0007669"/>
    <property type="project" value="TreeGrafter"/>
</dbReference>
<dbReference type="PROSITE" id="PS51257">
    <property type="entry name" value="PROKAR_LIPOPROTEIN"/>
    <property type="match status" value="1"/>
</dbReference>
<dbReference type="OrthoDB" id="6157407at2759"/>
<keyword evidence="6" id="KW-0472">Membrane</keyword>
<dbReference type="EMBL" id="QNUK01000828">
    <property type="protein sequence ID" value="KAF5889307.1"/>
    <property type="molecule type" value="Genomic_DNA"/>
</dbReference>
<evidence type="ECO:0000256" key="11">
    <source>
        <dbReference type="SAM" id="MobiDB-lite"/>
    </source>
</evidence>
<feature type="domain" description="Ig-like" evidence="13">
    <location>
        <begin position="317"/>
        <end position="398"/>
    </location>
</feature>
<dbReference type="SUPFAM" id="SSF48726">
    <property type="entry name" value="Immunoglobulin"/>
    <property type="match status" value="4"/>
</dbReference>
<organism evidence="14 15">
    <name type="scientific">Clarias magur</name>
    <name type="common">Asian catfish</name>
    <name type="synonym">Macropteronotus magur</name>
    <dbReference type="NCBI Taxonomy" id="1594786"/>
    <lineage>
        <taxon>Eukaryota</taxon>
        <taxon>Metazoa</taxon>
        <taxon>Chordata</taxon>
        <taxon>Craniata</taxon>
        <taxon>Vertebrata</taxon>
        <taxon>Euteleostomi</taxon>
        <taxon>Actinopterygii</taxon>
        <taxon>Neopterygii</taxon>
        <taxon>Teleostei</taxon>
        <taxon>Ostariophysi</taxon>
        <taxon>Siluriformes</taxon>
        <taxon>Clariidae</taxon>
        <taxon>Clarias</taxon>
    </lineage>
</organism>
<dbReference type="PROSITE" id="PS50835">
    <property type="entry name" value="IG_LIKE"/>
    <property type="match status" value="4"/>
</dbReference>
<evidence type="ECO:0000256" key="7">
    <source>
        <dbReference type="ARBA" id="ARBA00023157"/>
    </source>
</evidence>
<dbReference type="Proteomes" id="UP000727407">
    <property type="component" value="Unassembled WGS sequence"/>
</dbReference>
<sequence length="564" mass="64431">MMKCLYLVSVVFHVAAGCALSGDDNVTEITRHRGDSVLLPCSCSHLNTKPQKLTWVTGRTGNLTEVLNDEHYSGRVQLFNNISPANLSLLISDLRVEDQGNYRCSTGPQEYRDISLYVDGCELVKKTGVEDVTVFTGESVVLPCVCTDIQDKPQGLKWEFYRNNQYQEIYPNQTGHHRDRVKLVSNNSPGNLSLLISHLTEEDQGDYRCSVQNHNKTIRWSVKGRRETSTHWRKTDTKPPSEKPQSKTTDSPPASSSTTLEQGTRYGESEITEGHQDCKRKQTDCHLLYSITHEHSWSSTGCALSADNLNEITRRRGDSVLLPCSCSHLNTKPQKLTWETGRTGRLTEVLNDEHYSGRVQLFNNISHANLSLFISDLRVEDQGDYRCSTGPQEHRDISLHVDGCELVKKTGVEHVTVFTGESVVLPCVCTDIQDKPQGLKWEFYRNNQYQEIYPKQTGHHRNRFKLVSNNSPGNLSLLISHLTEEDQGDYRCSEEEKRQHTGGKLTQNLHQKNFRVKRQTLHLHHPQQHWNKEQDVERVRLLKDVRTVRESRRVRLSPSVLHNT</sequence>
<evidence type="ECO:0000256" key="12">
    <source>
        <dbReference type="SAM" id="SignalP"/>
    </source>
</evidence>
<evidence type="ECO:0000256" key="5">
    <source>
        <dbReference type="ARBA" id="ARBA00022989"/>
    </source>
</evidence>
<keyword evidence="7" id="KW-1015">Disulfide bond</keyword>
<keyword evidence="2" id="KW-1003">Cell membrane</keyword>